<dbReference type="Pfam" id="PF00201">
    <property type="entry name" value="UDPGT"/>
    <property type="match status" value="1"/>
</dbReference>
<dbReference type="EMBL" id="PQIB02000002">
    <property type="protein sequence ID" value="RLN35620.1"/>
    <property type="molecule type" value="Genomic_DNA"/>
</dbReference>
<dbReference type="FunFam" id="3.40.50.2000:FF:000040">
    <property type="entry name" value="UDP-glycosyltransferase 76C1"/>
    <property type="match status" value="1"/>
</dbReference>
<evidence type="ECO:0000256" key="1">
    <source>
        <dbReference type="ARBA" id="ARBA00009995"/>
    </source>
</evidence>
<evidence type="ECO:0000256" key="4">
    <source>
        <dbReference type="SAM" id="MobiDB-lite"/>
    </source>
</evidence>
<feature type="compositionally biased region" description="Basic and acidic residues" evidence="4">
    <location>
        <begin position="437"/>
        <end position="448"/>
    </location>
</feature>
<dbReference type="PANTHER" id="PTHR11926">
    <property type="entry name" value="GLUCOSYL/GLUCURONOSYL TRANSFERASES"/>
    <property type="match status" value="1"/>
</dbReference>
<dbReference type="OrthoDB" id="5835829at2759"/>
<dbReference type="PANTHER" id="PTHR11926:SF1494">
    <property type="entry name" value="FLAVONOL 3-O-GLUCOSYLTRANSFERASE UGT76E12-RELATED"/>
    <property type="match status" value="1"/>
</dbReference>
<keyword evidence="6" id="KW-1185">Reference proteome</keyword>
<dbReference type="GO" id="GO:0080043">
    <property type="term" value="F:quercetin 3-O-glucosyltransferase activity"/>
    <property type="evidence" value="ECO:0007669"/>
    <property type="project" value="TreeGrafter"/>
</dbReference>
<feature type="compositionally biased region" description="Basic residues" evidence="4">
    <location>
        <begin position="460"/>
        <end position="471"/>
    </location>
</feature>
<sequence length="542" mass="59034">MATAEASPAGSGSSGRRRRVLMFPLPFQGHLTPMLQLAGALHARGGGGGLGVTVFHAAFNAPDPARHPAAGFRFVPVGEGVASGDLVPSGSDADFAGALLRINDRLREPFRDRLRQALAEEEARPACLVVDSNLRGMQLVAEELGVPTLVLRTGAAACLVAYMAFPALCDKGLLPPASQDKAQLDTPLDELPPLRLRDMVFSPTTTHANMTRCLRDLLDAARSSSGVILNTFQDLESSDLQKITNGLGVPMYTVGPLHKISSGIGSSLLAQDQTCLEWLDRQEADSVLYVSLGSLASMDEKELLETAWGLANSQRPFLWVIRHNMVKSSREVSLPDGFEEATRGRGMVVPWAPQQEVLAHHAIGGFWTHNGWNSTLESICEGVPMICWPQFADQMINMRYVQEVWKIGFELEGELERGKIERAIAKLLCTEEGRGMRQRAKDLRDKALHRSRAPPTQPRSIRRSKRPARHRAIKPALQAQNVMMKRMGFISVSQAPDASSYQRFTDTFSCKLTTSHCEALEAMLPSAMGALAADLVGPALSS</sequence>
<dbReference type="Proteomes" id="UP000275267">
    <property type="component" value="Unassembled WGS sequence"/>
</dbReference>
<dbReference type="GO" id="GO:0080044">
    <property type="term" value="F:quercetin 7-O-glucosyltransferase activity"/>
    <property type="evidence" value="ECO:0007669"/>
    <property type="project" value="TreeGrafter"/>
</dbReference>
<proteinExistence type="inferred from homology"/>
<accession>A0A3L6TEW2</accession>
<evidence type="ECO:0000256" key="3">
    <source>
        <dbReference type="ARBA" id="ARBA00022679"/>
    </source>
</evidence>
<dbReference type="SUPFAM" id="SSF53756">
    <property type="entry name" value="UDP-Glycosyltransferase/glycogen phosphorylase"/>
    <property type="match status" value="1"/>
</dbReference>
<dbReference type="CDD" id="cd03784">
    <property type="entry name" value="GT1_Gtf-like"/>
    <property type="match status" value="1"/>
</dbReference>
<feature type="region of interest" description="Disordered" evidence="4">
    <location>
        <begin position="437"/>
        <end position="471"/>
    </location>
</feature>
<keyword evidence="3" id="KW-0808">Transferase</keyword>
<keyword evidence="2" id="KW-0328">Glycosyltransferase</keyword>
<protein>
    <submittedName>
        <fullName evidence="5">DIMBOA UDP-glucosyltransferase BX9-like</fullName>
    </submittedName>
</protein>
<evidence type="ECO:0000256" key="2">
    <source>
        <dbReference type="ARBA" id="ARBA00022676"/>
    </source>
</evidence>
<gene>
    <name evidence="5" type="ORF">C2845_PM03G24280</name>
</gene>
<dbReference type="Gene3D" id="3.40.50.2000">
    <property type="entry name" value="Glycogen Phosphorylase B"/>
    <property type="match status" value="2"/>
</dbReference>
<evidence type="ECO:0000313" key="5">
    <source>
        <dbReference type="EMBL" id="RLN35620.1"/>
    </source>
</evidence>
<evidence type="ECO:0000313" key="6">
    <source>
        <dbReference type="Proteomes" id="UP000275267"/>
    </source>
</evidence>
<comment type="caution">
    <text evidence="5">The sequence shown here is derived from an EMBL/GenBank/DDBJ whole genome shotgun (WGS) entry which is preliminary data.</text>
</comment>
<reference evidence="6" key="1">
    <citation type="journal article" date="2019" name="Nat. Commun.">
        <title>The genome of broomcorn millet.</title>
        <authorList>
            <person name="Zou C."/>
            <person name="Miki D."/>
            <person name="Li D."/>
            <person name="Tang Q."/>
            <person name="Xiao L."/>
            <person name="Rajput S."/>
            <person name="Deng P."/>
            <person name="Jia W."/>
            <person name="Huang R."/>
            <person name="Zhang M."/>
            <person name="Sun Y."/>
            <person name="Hu J."/>
            <person name="Fu X."/>
            <person name="Schnable P.S."/>
            <person name="Li F."/>
            <person name="Zhang H."/>
            <person name="Feng B."/>
            <person name="Zhu X."/>
            <person name="Liu R."/>
            <person name="Schnable J.C."/>
            <person name="Zhu J.-K."/>
            <person name="Zhang H."/>
        </authorList>
    </citation>
    <scope>NUCLEOTIDE SEQUENCE [LARGE SCALE GENOMIC DNA]</scope>
</reference>
<dbReference type="InterPro" id="IPR002213">
    <property type="entry name" value="UDP_glucos_trans"/>
</dbReference>
<comment type="similarity">
    <text evidence="1">Belongs to the UDP-glycosyltransferase family.</text>
</comment>
<organism evidence="5 6">
    <name type="scientific">Panicum miliaceum</name>
    <name type="common">Proso millet</name>
    <name type="synonym">Broomcorn millet</name>
    <dbReference type="NCBI Taxonomy" id="4540"/>
    <lineage>
        <taxon>Eukaryota</taxon>
        <taxon>Viridiplantae</taxon>
        <taxon>Streptophyta</taxon>
        <taxon>Embryophyta</taxon>
        <taxon>Tracheophyta</taxon>
        <taxon>Spermatophyta</taxon>
        <taxon>Magnoliopsida</taxon>
        <taxon>Liliopsida</taxon>
        <taxon>Poales</taxon>
        <taxon>Poaceae</taxon>
        <taxon>PACMAD clade</taxon>
        <taxon>Panicoideae</taxon>
        <taxon>Panicodae</taxon>
        <taxon>Paniceae</taxon>
        <taxon>Panicinae</taxon>
        <taxon>Panicum</taxon>
        <taxon>Panicum sect. Panicum</taxon>
    </lineage>
</organism>
<name>A0A3L6TEW2_PANMI</name>
<dbReference type="AlphaFoldDB" id="A0A3L6TEW2"/>